<accession>A0A817UM54</accession>
<dbReference type="InterPro" id="IPR052304">
    <property type="entry name" value="PTTG1IP"/>
</dbReference>
<dbReference type="PANTHER" id="PTHR15191">
    <property type="entry name" value="PROTEIN CBG20567"/>
    <property type="match status" value="1"/>
</dbReference>
<protein>
    <recommendedName>
        <fullName evidence="6">Pituitary tumor-transforming gene 1 protein-interacting protein</fullName>
    </recommendedName>
</protein>
<feature type="signal peptide" evidence="2">
    <location>
        <begin position="1"/>
        <end position="21"/>
    </location>
</feature>
<dbReference type="GO" id="GO:0006606">
    <property type="term" value="P:protein import into nucleus"/>
    <property type="evidence" value="ECO:0007669"/>
    <property type="project" value="TreeGrafter"/>
</dbReference>
<name>A0A817UM54_9BILA</name>
<feature type="transmembrane region" description="Helical" evidence="1">
    <location>
        <begin position="84"/>
        <end position="107"/>
    </location>
</feature>
<keyword evidence="1" id="KW-0472">Membrane</keyword>
<evidence type="ECO:0000313" key="5">
    <source>
        <dbReference type="Proteomes" id="UP000663833"/>
    </source>
</evidence>
<sequence>MQQYFILFITVVTVFFGSISCNSTDADCAQLSNKDCRTCLSLAGCAFCKNGKSCFLYDVSNVIAKKCAISDTQWGTCVGTFETWIIIVSVVGGILLIAILIAICCVCRKCKRCSIRKEEKRQAREQDVENRRAEERRAAGEIRSTERNRVADEIRMKYGILKEKENGTDYTRMD</sequence>
<dbReference type="Gene3D" id="1.20.5.930">
    <property type="entry name" value="Bicelle-embedded integrin alpha(iib) transmembrane segment"/>
    <property type="match status" value="1"/>
</dbReference>
<dbReference type="GO" id="GO:0005737">
    <property type="term" value="C:cytoplasm"/>
    <property type="evidence" value="ECO:0007669"/>
    <property type="project" value="TreeGrafter"/>
</dbReference>
<dbReference type="Proteomes" id="UP000663833">
    <property type="component" value="Unassembled WGS sequence"/>
</dbReference>
<comment type="caution">
    <text evidence="3">The sequence shown here is derived from an EMBL/GenBank/DDBJ whole genome shotgun (WGS) entry which is preliminary data.</text>
</comment>
<evidence type="ECO:0000313" key="4">
    <source>
        <dbReference type="EMBL" id="CAF3366306.1"/>
    </source>
</evidence>
<dbReference type="EMBL" id="CAJNYD010001362">
    <property type="protein sequence ID" value="CAF3332235.1"/>
    <property type="molecule type" value="Genomic_DNA"/>
</dbReference>
<dbReference type="PANTHER" id="PTHR15191:SF3">
    <property type="entry name" value="PITUITARY TUMOR-TRANSFORMING GENE PROTEIN-BINDING FACTOR"/>
    <property type="match status" value="1"/>
</dbReference>
<reference evidence="3" key="1">
    <citation type="submission" date="2021-02" db="EMBL/GenBank/DDBJ databases">
        <authorList>
            <person name="Nowell W R."/>
        </authorList>
    </citation>
    <scope>NUCLEOTIDE SEQUENCE</scope>
</reference>
<feature type="chain" id="PRO_5036232234" description="Pituitary tumor-transforming gene 1 protein-interacting protein" evidence="2">
    <location>
        <begin position="22"/>
        <end position="174"/>
    </location>
</feature>
<evidence type="ECO:0000256" key="1">
    <source>
        <dbReference type="SAM" id="Phobius"/>
    </source>
</evidence>
<dbReference type="GO" id="GO:0005634">
    <property type="term" value="C:nucleus"/>
    <property type="evidence" value="ECO:0007669"/>
    <property type="project" value="TreeGrafter"/>
</dbReference>
<keyword evidence="1" id="KW-1133">Transmembrane helix</keyword>
<evidence type="ECO:0000256" key="2">
    <source>
        <dbReference type="SAM" id="SignalP"/>
    </source>
</evidence>
<dbReference type="AlphaFoldDB" id="A0A817UM54"/>
<gene>
    <name evidence="3" type="ORF">LUA448_LOCUS11233</name>
    <name evidence="4" type="ORF">TIS948_LOCUS24634</name>
</gene>
<dbReference type="EMBL" id="CAJNXB010004250">
    <property type="protein sequence ID" value="CAF3366306.1"/>
    <property type="molecule type" value="Genomic_DNA"/>
</dbReference>
<keyword evidence="1" id="KW-0812">Transmembrane</keyword>
<evidence type="ECO:0000313" key="3">
    <source>
        <dbReference type="EMBL" id="CAF3332235.1"/>
    </source>
</evidence>
<dbReference type="OrthoDB" id="5829916at2759"/>
<keyword evidence="2" id="KW-0732">Signal</keyword>
<organism evidence="3 5">
    <name type="scientific">Rotaria socialis</name>
    <dbReference type="NCBI Taxonomy" id="392032"/>
    <lineage>
        <taxon>Eukaryota</taxon>
        <taxon>Metazoa</taxon>
        <taxon>Spiralia</taxon>
        <taxon>Gnathifera</taxon>
        <taxon>Rotifera</taxon>
        <taxon>Eurotatoria</taxon>
        <taxon>Bdelloidea</taxon>
        <taxon>Philodinida</taxon>
        <taxon>Philodinidae</taxon>
        <taxon>Rotaria</taxon>
    </lineage>
</organism>
<evidence type="ECO:0008006" key="6">
    <source>
        <dbReference type="Google" id="ProtNLM"/>
    </source>
</evidence>
<proteinExistence type="predicted"/>
<dbReference type="Proteomes" id="UP000663825">
    <property type="component" value="Unassembled WGS sequence"/>
</dbReference>